<feature type="compositionally biased region" description="Pro residues" evidence="1">
    <location>
        <begin position="347"/>
        <end position="393"/>
    </location>
</feature>
<evidence type="ECO:0000256" key="1">
    <source>
        <dbReference type="SAM" id="MobiDB-lite"/>
    </source>
</evidence>
<evidence type="ECO:0000313" key="2">
    <source>
        <dbReference type="EMBL" id="KAA9133070.1"/>
    </source>
</evidence>
<comment type="caution">
    <text evidence="2">The sequence shown here is derived from an EMBL/GenBank/DDBJ whole genome shotgun (WGS) entry which is preliminary data.</text>
</comment>
<keyword evidence="3" id="KW-1185">Reference proteome</keyword>
<proteinExistence type="predicted"/>
<protein>
    <submittedName>
        <fullName evidence="2">Uncharacterized protein</fullName>
    </submittedName>
</protein>
<name>A0A5N0TDM4_9GAMM</name>
<organism evidence="2 3">
    <name type="scientific">Marinihelvus fidelis</name>
    <dbReference type="NCBI Taxonomy" id="2613842"/>
    <lineage>
        <taxon>Bacteria</taxon>
        <taxon>Pseudomonadati</taxon>
        <taxon>Pseudomonadota</taxon>
        <taxon>Gammaproteobacteria</taxon>
        <taxon>Chromatiales</taxon>
        <taxon>Wenzhouxiangellaceae</taxon>
        <taxon>Marinihelvus</taxon>
    </lineage>
</organism>
<dbReference type="AlphaFoldDB" id="A0A5N0TDM4"/>
<dbReference type="Proteomes" id="UP000325372">
    <property type="component" value="Unassembled WGS sequence"/>
</dbReference>
<gene>
    <name evidence="2" type="ORF">F3N42_01530</name>
</gene>
<sequence>MSVLIASVLVSPAILGQQDADQTTLYTTVDEKAIYIQQGDRQIDVKSGESAAITRSGLEFLDARPAALNWPCGTGYAGNRGQLETFALDSLPAGEQIRGVAQNFFEQQMVLDSQPHFLDGGSHGAFPAAEIDAFVSDAYWYVAGPADAPQAALRPDTLIIGLFYGTGQVIVDTNHLADLKAKYGDDPIPTLFQYHDQNVVPISYFGDAPTPGNIAQVYAENGILPASPPVIFAGDRHTDFVAEVLADSVGAPAMGDIDPARAAQLRNDLSANGFNGKPINLALVPGSAQVTADEPERLRVAGNMGMQTVPAMFSVYDDESHARHCGVAPPVAAAGVMGTEQGDAPGAQPPTDPPTDPVLPPTIPLPPDAGPPDGPDQPPVPPEIELPDPPQPELPASEN</sequence>
<feature type="region of interest" description="Disordered" evidence="1">
    <location>
        <begin position="337"/>
        <end position="399"/>
    </location>
</feature>
<accession>A0A5N0TDM4</accession>
<reference evidence="2 3" key="1">
    <citation type="submission" date="2019-09" db="EMBL/GenBank/DDBJ databases">
        <title>Wenzhouxiangella sp. Genome sequencing and assembly.</title>
        <authorList>
            <person name="Zhang R."/>
        </authorList>
    </citation>
    <scope>NUCLEOTIDE SEQUENCE [LARGE SCALE GENOMIC DNA]</scope>
    <source>
        <strain evidence="2 3">W260</strain>
    </source>
</reference>
<dbReference type="EMBL" id="VYXP01000002">
    <property type="protein sequence ID" value="KAA9133070.1"/>
    <property type="molecule type" value="Genomic_DNA"/>
</dbReference>
<evidence type="ECO:0000313" key="3">
    <source>
        <dbReference type="Proteomes" id="UP000325372"/>
    </source>
</evidence>
<dbReference type="RefSeq" id="WP_150862631.1">
    <property type="nucleotide sequence ID" value="NZ_VYXP01000002.1"/>
</dbReference>